<comment type="caution">
    <text evidence="3">The sequence shown here is derived from an EMBL/GenBank/DDBJ whole genome shotgun (WGS) entry which is preliminary data.</text>
</comment>
<keyword evidence="2 3" id="KW-0378">Hydrolase</keyword>
<dbReference type="GO" id="GO:0006508">
    <property type="term" value="P:proteolysis"/>
    <property type="evidence" value="ECO:0007669"/>
    <property type="project" value="InterPro"/>
</dbReference>
<gene>
    <name evidence="3" type="primary">dacB</name>
    <name evidence="3" type="ORF">EBO34_05975</name>
</gene>
<evidence type="ECO:0000256" key="2">
    <source>
        <dbReference type="ARBA" id="ARBA00022801"/>
    </source>
</evidence>
<reference evidence="3 4" key="1">
    <citation type="submission" date="2018-10" db="EMBL/GenBank/DDBJ databases">
        <title>Bacillus Keqinensis sp. nov., a moderately halophilic bacterium isolated from a saline-alkaline lake.</title>
        <authorList>
            <person name="Wang H."/>
        </authorList>
    </citation>
    <scope>NUCLEOTIDE SEQUENCE [LARGE SCALE GENOMIC DNA]</scope>
    <source>
        <strain evidence="3 4">KQ-3</strain>
    </source>
</reference>
<keyword evidence="3" id="KW-0121">Carboxypeptidase</keyword>
<keyword evidence="3" id="KW-0645">Protease</keyword>
<organism evidence="3 4">
    <name type="scientific">Alteribacter keqinensis</name>
    <dbReference type="NCBI Taxonomy" id="2483800"/>
    <lineage>
        <taxon>Bacteria</taxon>
        <taxon>Bacillati</taxon>
        <taxon>Bacillota</taxon>
        <taxon>Bacilli</taxon>
        <taxon>Bacillales</taxon>
        <taxon>Bacillaceae</taxon>
        <taxon>Alteribacter</taxon>
    </lineage>
</organism>
<dbReference type="GO" id="GO:0009002">
    <property type="term" value="F:serine-type D-Ala-D-Ala carboxypeptidase activity"/>
    <property type="evidence" value="ECO:0007669"/>
    <property type="project" value="UniProtKB-EC"/>
</dbReference>
<dbReference type="NCBIfam" id="TIGR00666">
    <property type="entry name" value="PBP4"/>
    <property type="match status" value="1"/>
</dbReference>
<dbReference type="GO" id="GO:0000270">
    <property type="term" value="P:peptidoglycan metabolic process"/>
    <property type="evidence" value="ECO:0007669"/>
    <property type="project" value="TreeGrafter"/>
</dbReference>
<name>A0A3M7TW23_9BACI</name>
<dbReference type="PRINTS" id="PR00922">
    <property type="entry name" value="DADACBPTASE3"/>
</dbReference>
<sequence length="506" mass="55272">MKKVSRKATLIMVMLLFVLGAAHFTTAEMDGDLTAEQELAKDLHTILQDERLDHAVAGVHVRSAESGEELFSFNGGTSLVPASGQKLLAGAAALDRLGPEHTFNTEVLTNGEQRGAVLQGDLFIKGEGDPTILPADYEQMAGKIAEMGIKNIHGNIVADDTYFDDMRLSLDLSWFNQRRHTGAQVSALSFAPDASLLSDAALDRYNTASVYIEIHPGENPGDPAKVQVTPETDAITIRNDIETVESGGTRTFDWGREHGTNEIFFEGTLPVDGVRITQYVAVWEPTEVVLNLFNQALEENGVQVHGDLTLGETPSNAQALTSHHSMSLTEMMYPYMKLSQNNHSEHLTKTLGKEVLGEGTWNNGLSVVEEYLERAGVDTSTVQLRDGSGMSHLNKIPPREMTQLLFGVQKEDWFDLYYDSLPVAGMDDHMEGGTLRLRMRGTAAEGNAHAKTGTITSKTSLSGYVKTKDDEQLAFSIILNNFIGSSPTSVEDAIVVRLAEFSRGLE</sequence>
<evidence type="ECO:0000313" key="3">
    <source>
        <dbReference type="EMBL" id="RNA69481.1"/>
    </source>
</evidence>
<evidence type="ECO:0000256" key="1">
    <source>
        <dbReference type="ARBA" id="ARBA00006096"/>
    </source>
</evidence>
<dbReference type="SUPFAM" id="SSF56601">
    <property type="entry name" value="beta-lactamase/transpeptidase-like"/>
    <property type="match status" value="1"/>
</dbReference>
<comment type="similarity">
    <text evidence="1">Belongs to the peptidase S13 family.</text>
</comment>
<dbReference type="PANTHER" id="PTHR30023">
    <property type="entry name" value="D-ALANYL-D-ALANINE CARBOXYPEPTIDASE"/>
    <property type="match status" value="1"/>
</dbReference>
<dbReference type="Gene3D" id="3.40.710.10">
    <property type="entry name" value="DD-peptidase/beta-lactamase superfamily"/>
    <property type="match status" value="2"/>
</dbReference>
<keyword evidence="4" id="KW-1185">Reference proteome</keyword>
<evidence type="ECO:0000313" key="4">
    <source>
        <dbReference type="Proteomes" id="UP000278746"/>
    </source>
</evidence>
<dbReference type="RefSeq" id="WP_122897001.1">
    <property type="nucleotide sequence ID" value="NZ_RHIB01000001.1"/>
</dbReference>
<dbReference type="PANTHER" id="PTHR30023:SF0">
    <property type="entry name" value="PENICILLIN-SENSITIVE CARBOXYPEPTIDASE A"/>
    <property type="match status" value="1"/>
</dbReference>
<dbReference type="InterPro" id="IPR000667">
    <property type="entry name" value="Peptidase_S13"/>
</dbReference>
<proteinExistence type="inferred from homology"/>
<dbReference type="AlphaFoldDB" id="A0A3M7TW23"/>
<dbReference type="OrthoDB" id="9802627at2"/>
<dbReference type="Gene3D" id="3.50.80.20">
    <property type="entry name" value="D-Ala-D-Ala carboxypeptidase C, peptidase S13"/>
    <property type="match status" value="1"/>
</dbReference>
<dbReference type="InterPro" id="IPR012338">
    <property type="entry name" value="Beta-lactam/transpept-like"/>
</dbReference>
<protein>
    <submittedName>
        <fullName evidence="3">D-alanyl-D-alanine carboxypeptidase/D-alanyl-D-alanine-endopeptidase</fullName>
        <ecNumber evidence="3">3.4.16.4</ecNumber>
    </submittedName>
</protein>
<dbReference type="EC" id="3.4.16.4" evidence="3"/>
<dbReference type="Pfam" id="PF02113">
    <property type="entry name" value="Peptidase_S13"/>
    <property type="match status" value="1"/>
</dbReference>
<dbReference type="EMBL" id="RHIB01000001">
    <property type="protein sequence ID" value="RNA69481.1"/>
    <property type="molecule type" value="Genomic_DNA"/>
</dbReference>
<dbReference type="Proteomes" id="UP000278746">
    <property type="component" value="Unassembled WGS sequence"/>
</dbReference>
<accession>A0A3M7TW23</accession>